<accession>A0A382LX13</accession>
<sequence>MNTNFRLIAFFGVHFLLTLVSPLSAETIKGKVIKVTDGDTVTIIDGNGFKHRVRLAGIDAPEKGGQSYGDKSTKSLSWLLHNKGVTAEYSKYDRYGRILGKIMVGSKGDKFCLIIDCAREIDVGLEQIKAGMAWHYKQYQNDQSSEDRNFYSSAEQLAKKNQLGLWNDKSPIPPWKWRRDNRLKTLRKAFQMKGSKEKKYAQEIGVDPERLKMFMDEAVKNEDEAIKKLFEESGLEE</sequence>
<keyword evidence="3" id="KW-0378">Hydrolase</keyword>
<evidence type="ECO:0000259" key="4">
    <source>
        <dbReference type="PROSITE" id="PS50830"/>
    </source>
</evidence>
<dbReference type="AlphaFoldDB" id="A0A382LX13"/>
<feature type="non-terminal residue" evidence="5">
    <location>
        <position position="237"/>
    </location>
</feature>
<evidence type="ECO:0000313" key="5">
    <source>
        <dbReference type="EMBL" id="SVC39907.1"/>
    </source>
</evidence>
<dbReference type="PROSITE" id="PS01123">
    <property type="entry name" value="TNASE_1"/>
    <property type="match status" value="1"/>
</dbReference>
<dbReference type="InterPro" id="IPR035437">
    <property type="entry name" value="SNase_OB-fold_sf"/>
</dbReference>
<reference evidence="5" key="1">
    <citation type="submission" date="2018-05" db="EMBL/GenBank/DDBJ databases">
        <authorList>
            <person name="Lanie J.A."/>
            <person name="Ng W.-L."/>
            <person name="Kazmierczak K.M."/>
            <person name="Andrzejewski T.M."/>
            <person name="Davidsen T.M."/>
            <person name="Wayne K.J."/>
            <person name="Tettelin H."/>
            <person name="Glass J.I."/>
            <person name="Rusch D."/>
            <person name="Podicherti R."/>
            <person name="Tsui H.-C.T."/>
            <person name="Winkler M.E."/>
        </authorList>
    </citation>
    <scope>NUCLEOTIDE SEQUENCE</scope>
</reference>
<gene>
    <name evidence="5" type="ORF">METZ01_LOCUS292761</name>
</gene>
<dbReference type="InterPro" id="IPR002071">
    <property type="entry name" value="Thermonucl_AS"/>
</dbReference>
<dbReference type="EMBL" id="UINC01089106">
    <property type="protein sequence ID" value="SVC39907.1"/>
    <property type="molecule type" value="Genomic_DNA"/>
</dbReference>
<dbReference type="PANTHER" id="PTHR12302:SF3">
    <property type="entry name" value="SERINE_THREONINE-PROTEIN KINASE 31"/>
    <property type="match status" value="1"/>
</dbReference>
<keyword evidence="2" id="KW-0255">Endonuclease</keyword>
<feature type="domain" description="TNase-like" evidence="4">
    <location>
        <begin position="26"/>
        <end position="168"/>
    </location>
</feature>
<proteinExistence type="predicted"/>
<keyword evidence="1" id="KW-0540">Nuclease</keyword>
<dbReference type="InterPro" id="IPR016071">
    <property type="entry name" value="Staphylococal_nuclease_OB-fold"/>
</dbReference>
<dbReference type="Gene3D" id="2.40.50.90">
    <property type="match status" value="1"/>
</dbReference>
<evidence type="ECO:0000256" key="2">
    <source>
        <dbReference type="ARBA" id="ARBA00022759"/>
    </source>
</evidence>
<dbReference type="SMART" id="SM00318">
    <property type="entry name" value="SNc"/>
    <property type="match status" value="1"/>
</dbReference>
<dbReference type="Pfam" id="PF00565">
    <property type="entry name" value="SNase"/>
    <property type="match status" value="1"/>
</dbReference>
<dbReference type="GO" id="GO:0016787">
    <property type="term" value="F:hydrolase activity"/>
    <property type="evidence" value="ECO:0007669"/>
    <property type="project" value="UniProtKB-KW"/>
</dbReference>
<name>A0A382LX13_9ZZZZ</name>
<evidence type="ECO:0000256" key="3">
    <source>
        <dbReference type="ARBA" id="ARBA00022801"/>
    </source>
</evidence>
<dbReference type="GO" id="GO:0003676">
    <property type="term" value="F:nucleic acid binding"/>
    <property type="evidence" value="ECO:0007669"/>
    <property type="project" value="InterPro"/>
</dbReference>
<dbReference type="PROSITE" id="PS50830">
    <property type="entry name" value="TNASE_3"/>
    <property type="match status" value="1"/>
</dbReference>
<evidence type="ECO:0000256" key="1">
    <source>
        <dbReference type="ARBA" id="ARBA00022722"/>
    </source>
</evidence>
<dbReference type="GO" id="GO:0004519">
    <property type="term" value="F:endonuclease activity"/>
    <property type="evidence" value="ECO:0007669"/>
    <property type="project" value="UniProtKB-KW"/>
</dbReference>
<dbReference type="PANTHER" id="PTHR12302">
    <property type="entry name" value="EBNA2 BINDING PROTEIN P100"/>
    <property type="match status" value="1"/>
</dbReference>
<organism evidence="5">
    <name type="scientific">marine metagenome</name>
    <dbReference type="NCBI Taxonomy" id="408172"/>
    <lineage>
        <taxon>unclassified sequences</taxon>
        <taxon>metagenomes</taxon>
        <taxon>ecological metagenomes</taxon>
    </lineage>
</organism>
<dbReference type="SUPFAM" id="SSF50199">
    <property type="entry name" value="Staphylococcal nuclease"/>
    <property type="match status" value="1"/>
</dbReference>
<protein>
    <recommendedName>
        <fullName evidence="4">TNase-like domain-containing protein</fullName>
    </recommendedName>
</protein>